<sequence>MFDTSESGAKYASSMQINQRAVRPLFIITSTFTTKAAQFARYVLSVLLSISAAAAYLLTAGESSTETAVEHPGVHTARPGARGACPRDYGSVGHRSRLGLEAAGLTDRTVVTLEGFLNAIDEFIKEAMARERAGGNVHVRVGAGKGTGQTEKRARTSSPPVP</sequence>
<dbReference type="Proteomes" id="UP001218218">
    <property type="component" value="Unassembled WGS sequence"/>
</dbReference>
<dbReference type="EMBL" id="JARIHO010000005">
    <property type="protein sequence ID" value="KAJ7360697.1"/>
    <property type="molecule type" value="Genomic_DNA"/>
</dbReference>
<gene>
    <name evidence="2" type="ORF">DFH08DRAFT_1073922</name>
</gene>
<protein>
    <submittedName>
        <fullName evidence="2">Uncharacterized protein</fullName>
    </submittedName>
</protein>
<evidence type="ECO:0000313" key="3">
    <source>
        <dbReference type="Proteomes" id="UP001218218"/>
    </source>
</evidence>
<dbReference type="AlphaFoldDB" id="A0AAD7F0S1"/>
<reference evidence="2" key="1">
    <citation type="submission" date="2023-03" db="EMBL/GenBank/DDBJ databases">
        <title>Massive genome expansion in bonnet fungi (Mycena s.s.) driven by repeated elements and novel gene families across ecological guilds.</title>
        <authorList>
            <consortium name="Lawrence Berkeley National Laboratory"/>
            <person name="Harder C.B."/>
            <person name="Miyauchi S."/>
            <person name="Viragh M."/>
            <person name="Kuo A."/>
            <person name="Thoen E."/>
            <person name="Andreopoulos B."/>
            <person name="Lu D."/>
            <person name="Skrede I."/>
            <person name="Drula E."/>
            <person name="Henrissat B."/>
            <person name="Morin E."/>
            <person name="Kohler A."/>
            <person name="Barry K."/>
            <person name="LaButti K."/>
            <person name="Morin E."/>
            <person name="Salamov A."/>
            <person name="Lipzen A."/>
            <person name="Mereny Z."/>
            <person name="Hegedus B."/>
            <person name="Baldrian P."/>
            <person name="Stursova M."/>
            <person name="Weitz H."/>
            <person name="Taylor A."/>
            <person name="Grigoriev I.V."/>
            <person name="Nagy L.G."/>
            <person name="Martin F."/>
            <person name="Kauserud H."/>
        </authorList>
    </citation>
    <scope>NUCLEOTIDE SEQUENCE</scope>
    <source>
        <strain evidence="2">CBHHK002</strain>
    </source>
</reference>
<feature type="region of interest" description="Disordered" evidence="1">
    <location>
        <begin position="139"/>
        <end position="162"/>
    </location>
</feature>
<organism evidence="2 3">
    <name type="scientific">Mycena albidolilacea</name>
    <dbReference type="NCBI Taxonomy" id="1033008"/>
    <lineage>
        <taxon>Eukaryota</taxon>
        <taxon>Fungi</taxon>
        <taxon>Dikarya</taxon>
        <taxon>Basidiomycota</taxon>
        <taxon>Agaricomycotina</taxon>
        <taxon>Agaricomycetes</taxon>
        <taxon>Agaricomycetidae</taxon>
        <taxon>Agaricales</taxon>
        <taxon>Marasmiineae</taxon>
        <taxon>Mycenaceae</taxon>
        <taxon>Mycena</taxon>
    </lineage>
</organism>
<evidence type="ECO:0000313" key="2">
    <source>
        <dbReference type="EMBL" id="KAJ7360697.1"/>
    </source>
</evidence>
<keyword evidence="3" id="KW-1185">Reference proteome</keyword>
<evidence type="ECO:0000256" key="1">
    <source>
        <dbReference type="SAM" id="MobiDB-lite"/>
    </source>
</evidence>
<proteinExistence type="predicted"/>
<name>A0AAD7F0S1_9AGAR</name>
<comment type="caution">
    <text evidence="2">The sequence shown here is derived from an EMBL/GenBank/DDBJ whole genome shotgun (WGS) entry which is preliminary data.</text>
</comment>
<accession>A0AAD7F0S1</accession>